<proteinExistence type="predicted"/>
<comment type="caution">
    <text evidence="1">The sequence shown here is derived from an EMBL/GenBank/DDBJ whole genome shotgun (WGS) entry which is preliminary data.</text>
</comment>
<organism evidence="1 2">
    <name type="scientific">Rhodopirellula sallentina SM41</name>
    <dbReference type="NCBI Taxonomy" id="1263870"/>
    <lineage>
        <taxon>Bacteria</taxon>
        <taxon>Pseudomonadati</taxon>
        <taxon>Planctomycetota</taxon>
        <taxon>Planctomycetia</taxon>
        <taxon>Pirellulales</taxon>
        <taxon>Pirellulaceae</taxon>
        <taxon>Rhodopirellula</taxon>
    </lineage>
</organism>
<dbReference type="Proteomes" id="UP000011885">
    <property type="component" value="Unassembled WGS sequence"/>
</dbReference>
<dbReference type="PATRIC" id="fig|1263870.3.peg.6308"/>
<evidence type="ECO:0000313" key="2">
    <source>
        <dbReference type="Proteomes" id="UP000011885"/>
    </source>
</evidence>
<protein>
    <submittedName>
        <fullName evidence="1">Uncharacterized protein</fullName>
    </submittedName>
</protein>
<reference evidence="1 2" key="1">
    <citation type="journal article" date="2013" name="Mar. Genomics">
        <title>Expression of sulfatases in Rhodopirellula baltica and the diversity of sulfatases in the genus Rhodopirellula.</title>
        <authorList>
            <person name="Wegner C.E."/>
            <person name="Richter-Heitmann T."/>
            <person name="Klindworth A."/>
            <person name="Klockow C."/>
            <person name="Richter M."/>
            <person name="Achstetter T."/>
            <person name="Glockner F.O."/>
            <person name="Harder J."/>
        </authorList>
    </citation>
    <scope>NUCLEOTIDE SEQUENCE [LARGE SCALE GENOMIC DNA]</scope>
    <source>
        <strain evidence="1 2">SM41</strain>
    </source>
</reference>
<sequence length="62" mass="7194">MLQVRSSQNASEGRCGFSERFCKRCASLETVQTEGVLGRLQKKIEFWRMRLRGLQTQGTRML</sequence>
<evidence type="ECO:0000313" key="1">
    <source>
        <dbReference type="EMBL" id="EMI52597.1"/>
    </source>
</evidence>
<keyword evidence="2" id="KW-1185">Reference proteome</keyword>
<accession>M5TTS9</accession>
<name>M5TTS9_9BACT</name>
<dbReference type="AlphaFoldDB" id="M5TTS9"/>
<dbReference type="EMBL" id="ANOH01000415">
    <property type="protein sequence ID" value="EMI52597.1"/>
    <property type="molecule type" value="Genomic_DNA"/>
</dbReference>
<gene>
    <name evidence="1" type="ORF">RSSM_05952</name>
</gene>